<evidence type="ECO:0000256" key="13">
    <source>
        <dbReference type="ARBA" id="ARBA00023136"/>
    </source>
</evidence>
<dbReference type="InterPro" id="IPR006539">
    <property type="entry name" value="P-type_ATPase_IV"/>
</dbReference>
<organism evidence="22 23">
    <name type="scientific">Dipodomys ordii</name>
    <name type="common">Ord's kangaroo rat</name>
    <dbReference type="NCBI Taxonomy" id="10020"/>
    <lineage>
        <taxon>Eukaryota</taxon>
        <taxon>Metazoa</taxon>
        <taxon>Chordata</taxon>
        <taxon>Craniata</taxon>
        <taxon>Vertebrata</taxon>
        <taxon>Euteleostomi</taxon>
        <taxon>Mammalia</taxon>
        <taxon>Eutheria</taxon>
        <taxon>Euarchontoglires</taxon>
        <taxon>Glires</taxon>
        <taxon>Rodentia</taxon>
        <taxon>Castorimorpha</taxon>
        <taxon>Heteromyidae</taxon>
        <taxon>Dipodomyinae</taxon>
        <taxon>Dipodomys</taxon>
    </lineage>
</organism>
<keyword evidence="6 17" id="KW-0479">Metal-binding</keyword>
<evidence type="ECO:0000256" key="12">
    <source>
        <dbReference type="ARBA" id="ARBA00023055"/>
    </source>
</evidence>
<dbReference type="SUPFAM" id="SSF81665">
    <property type="entry name" value="Calcium ATPase, transmembrane domain M"/>
    <property type="match status" value="1"/>
</dbReference>
<dbReference type="GO" id="GO:0005886">
    <property type="term" value="C:plasma membrane"/>
    <property type="evidence" value="ECO:0007669"/>
    <property type="project" value="TreeGrafter"/>
</dbReference>
<evidence type="ECO:0000256" key="19">
    <source>
        <dbReference type="SAM" id="MobiDB-lite"/>
    </source>
</evidence>
<feature type="binding site" evidence="16">
    <location>
        <position position="682"/>
    </location>
    <ligand>
        <name>ATP</name>
        <dbReference type="ChEBI" id="CHEBI:30616"/>
    </ligand>
</feature>
<dbReference type="NCBIfam" id="TIGR01652">
    <property type="entry name" value="ATPase-Plipid"/>
    <property type="match status" value="2"/>
</dbReference>
<dbReference type="GO" id="GO:0045332">
    <property type="term" value="P:phospholipid translocation"/>
    <property type="evidence" value="ECO:0007669"/>
    <property type="project" value="TreeGrafter"/>
</dbReference>
<gene>
    <name evidence="23" type="primary">LOC105993341</name>
</gene>
<keyword evidence="22" id="KW-1185">Reference proteome</keyword>
<keyword evidence="7 16" id="KW-0547">Nucleotide-binding</keyword>
<dbReference type="SUPFAM" id="SSF56784">
    <property type="entry name" value="HAD-like"/>
    <property type="match status" value="1"/>
</dbReference>
<feature type="transmembrane region" description="Helical" evidence="18">
    <location>
        <begin position="1072"/>
        <end position="1094"/>
    </location>
</feature>
<keyword evidence="11 18" id="KW-1133">Transmembrane helix</keyword>
<dbReference type="Pfam" id="PF16209">
    <property type="entry name" value="PhoLip_ATPase_N"/>
    <property type="match status" value="1"/>
</dbReference>
<comment type="cofactor">
    <cofactor evidence="1 17">
        <name>Mg(2+)</name>
        <dbReference type="ChEBI" id="CHEBI:18420"/>
    </cofactor>
</comment>
<evidence type="ECO:0000313" key="22">
    <source>
        <dbReference type="Proteomes" id="UP000081671"/>
    </source>
</evidence>
<dbReference type="FunFam" id="2.70.150.10:FF:000025">
    <property type="entry name" value="Phospholipid-transporting ATPase"/>
    <property type="match status" value="1"/>
</dbReference>
<feature type="transmembrane region" description="Helical" evidence="18">
    <location>
        <begin position="878"/>
        <end position="898"/>
    </location>
</feature>
<keyword evidence="5 18" id="KW-0812">Transmembrane</keyword>
<evidence type="ECO:0000259" key="21">
    <source>
        <dbReference type="Pfam" id="PF16212"/>
    </source>
</evidence>
<feature type="binding site" evidence="17">
    <location>
        <position position="825"/>
    </location>
    <ligand>
        <name>Mg(2+)</name>
        <dbReference type="ChEBI" id="CHEBI:18420"/>
    </ligand>
</feature>
<dbReference type="Gene3D" id="3.40.1110.10">
    <property type="entry name" value="Calcium-transporting ATPase, cytoplasmic domain N"/>
    <property type="match status" value="1"/>
</dbReference>
<dbReference type="GeneID" id="105993341"/>
<feature type="binding site" evidence="16">
    <location>
        <position position="598"/>
    </location>
    <ligand>
        <name>ATP</name>
        <dbReference type="ChEBI" id="CHEBI:30616"/>
    </ligand>
</feature>
<comment type="subcellular location">
    <subcellularLocation>
        <location evidence="2">Endomembrane system</location>
        <topology evidence="2">Multi-pass membrane protein</topology>
    </subcellularLocation>
    <subcellularLocation>
        <location evidence="18">Membrane</location>
        <topology evidence="18">Multi-pass membrane protein</topology>
    </subcellularLocation>
</comment>
<dbReference type="GO" id="GO:0005802">
    <property type="term" value="C:trans-Golgi network"/>
    <property type="evidence" value="ECO:0007669"/>
    <property type="project" value="TreeGrafter"/>
</dbReference>
<feature type="binding site" evidence="16">
    <location>
        <position position="496"/>
    </location>
    <ligand>
        <name>ATP</name>
        <dbReference type="ChEBI" id="CHEBI:30616"/>
    </ligand>
</feature>
<evidence type="ECO:0000256" key="18">
    <source>
        <dbReference type="RuleBase" id="RU362033"/>
    </source>
</evidence>
<dbReference type="GO" id="GO:0005524">
    <property type="term" value="F:ATP binding"/>
    <property type="evidence" value="ECO:0007669"/>
    <property type="project" value="UniProtKB-UniRule"/>
</dbReference>
<feature type="compositionally biased region" description="Low complexity" evidence="19">
    <location>
        <begin position="1290"/>
        <end position="1303"/>
    </location>
</feature>
<feature type="region of interest" description="Disordered" evidence="19">
    <location>
        <begin position="1177"/>
        <end position="1314"/>
    </location>
</feature>
<feature type="compositionally biased region" description="Low complexity" evidence="19">
    <location>
        <begin position="1407"/>
        <end position="1419"/>
    </location>
</feature>
<feature type="domain" description="P-type ATPase C-terminal" evidence="21">
    <location>
        <begin position="848"/>
        <end position="1100"/>
    </location>
</feature>
<evidence type="ECO:0000256" key="3">
    <source>
        <dbReference type="ARBA" id="ARBA00008109"/>
    </source>
</evidence>
<dbReference type="PROSITE" id="PS00154">
    <property type="entry name" value="ATPASE_E1_E2"/>
    <property type="match status" value="1"/>
</dbReference>
<evidence type="ECO:0000313" key="23">
    <source>
        <dbReference type="RefSeq" id="XP_012882029.1"/>
    </source>
</evidence>
<feature type="transmembrane region" description="Helical" evidence="18">
    <location>
        <begin position="375"/>
        <end position="403"/>
    </location>
</feature>
<feature type="binding site" evidence="16">
    <location>
        <position position="801"/>
    </location>
    <ligand>
        <name>ATP</name>
        <dbReference type="ChEBI" id="CHEBI:30616"/>
    </ligand>
</feature>
<dbReference type="InterPro" id="IPR032630">
    <property type="entry name" value="P_typ_ATPase_c"/>
</dbReference>
<dbReference type="RefSeq" id="XP_012882029.1">
    <property type="nucleotide sequence ID" value="XM_013026575.1"/>
</dbReference>
<dbReference type="InterPro" id="IPR001757">
    <property type="entry name" value="P_typ_ATPase"/>
</dbReference>
<comment type="similarity">
    <text evidence="3 18">Belongs to the cation transport ATPase (P-type) (TC 3.A.3) family. Type IV subfamily.</text>
</comment>
<name>A0A1S3G154_DIPOR</name>
<feature type="region of interest" description="Disordered" evidence="19">
    <location>
        <begin position="1"/>
        <end position="22"/>
    </location>
</feature>
<feature type="binding site" evidence="16">
    <location>
        <position position="825"/>
    </location>
    <ligand>
        <name>ATP</name>
        <dbReference type="ChEBI" id="CHEBI:30616"/>
    </ligand>
</feature>
<dbReference type="InterPro" id="IPR032631">
    <property type="entry name" value="P-type_ATPase_N"/>
</dbReference>
<feature type="binding site" evidence="17">
    <location>
        <position position="821"/>
    </location>
    <ligand>
        <name>Mg(2+)</name>
        <dbReference type="ChEBI" id="CHEBI:18420"/>
    </ligand>
</feature>
<dbReference type="Gene3D" id="2.70.150.10">
    <property type="entry name" value="Calcium-transporting ATPase, cytoplasmic transduction domain A"/>
    <property type="match status" value="1"/>
</dbReference>
<dbReference type="InterPro" id="IPR023299">
    <property type="entry name" value="ATPase_P-typ_cyto_dom_N"/>
</dbReference>
<reference evidence="23" key="1">
    <citation type="submission" date="2025-08" db="UniProtKB">
        <authorList>
            <consortium name="RefSeq"/>
        </authorList>
    </citation>
    <scope>IDENTIFICATION</scope>
    <source>
        <tissue evidence="23">Kidney</tissue>
    </source>
</reference>
<feature type="binding site" evidence="17">
    <location>
        <position position="497"/>
    </location>
    <ligand>
        <name>Mg(2+)</name>
        <dbReference type="ChEBI" id="CHEBI:18420"/>
    </ligand>
</feature>
<dbReference type="FunCoup" id="A0A1S3G154">
    <property type="interactions" value="139"/>
</dbReference>
<feature type="transmembrane region" description="Helical" evidence="18">
    <location>
        <begin position="910"/>
        <end position="931"/>
    </location>
</feature>
<feature type="region of interest" description="Disordered" evidence="19">
    <location>
        <begin position="1346"/>
        <end position="1425"/>
    </location>
</feature>
<feature type="binding site" evidence="16">
    <location>
        <position position="495"/>
    </location>
    <ligand>
        <name>ATP</name>
        <dbReference type="ChEBI" id="CHEBI:30616"/>
    </ligand>
</feature>
<dbReference type="SUPFAM" id="SSF81653">
    <property type="entry name" value="Calcium ATPase, transduction domain A"/>
    <property type="match status" value="1"/>
</dbReference>
<feature type="compositionally biased region" description="Polar residues" evidence="19">
    <location>
        <begin position="1252"/>
        <end position="1261"/>
    </location>
</feature>
<evidence type="ECO:0000256" key="11">
    <source>
        <dbReference type="ARBA" id="ARBA00022989"/>
    </source>
</evidence>
<comment type="catalytic activity">
    <reaction evidence="14 18">
        <text>ATP + H2O + phospholipidSide 1 = ADP + phosphate + phospholipidSide 2.</text>
        <dbReference type="EC" id="7.6.2.1"/>
    </reaction>
</comment>
<dbReference type="Pfam" id="PF08282">
    <property type="entry name" value="Hydrolase_3"/>
    <property type="match status" value="1"/>
</dbReference>
<keyword evidence="12" id="KW-0445">Lipid transport</keyword>
<evidence type="ECO:0000256" key="16">
    <source>
        <dbReference type="PIRSR" id="PIRSR606539-2"/>
    </source>
</evidence>
<dbReference type="Proteomes" id="UP000081671">
    <property type="component" value="Unplaced"/>
</dbReference>
<sequence>MEVAGVDGSAATVSKKRPKGAPEERLSLSPFILGDLLECFCFPDICRQDIFAQMPSLDAQNNSQRAHICPIIFILDHMMVKLLCQKFRLQSVRTRPKAELNKQYKIARMVKQESGRFLQANNRELNTLYGYPNNAIKTSKYNVFNFLPLNLFEQFQRLANAYFLILLFLQLIPEISALAWYTTVIPLVMVLSITGVKDAIDDLKRHQSDHQVNNRSVLLLVNGRIEEEKWKNIQVGDIIKLKNNEQVTADLLLLSSSEPFSLTYIETTELDGETNLKVKQAISVTSDMKDNLELLSAFDGEVKCEPPNNKLDKFSGILTYKGEKYFLDQDKLLLRGCVIKNTDWCCGLVIYTGPDTKLMQNSGKSTFKRTYIDHLLNVLVIWIFLLLSAMCCILAIGHGIWQYNKGYYFQIFLPWDDYVSSSFLSATLIFWSYFIVLNTMVPISLYVSIEIIRLGNSYYINWDRKMFYAPKNTPAQARTTTLNDGLGQVQYVFSDKTGTLTQNIMIFSKCSINGKRYGYCHDRNGQSMPVCEEDKVDFSYNELADPKFSFYDKTLVEAVKSGDHWVHLFFLTLSLCHTVISEEKVEGMLVYQAQSPDEGALVTAARNFGFVFRSRTSETITIVEMGETKVYQLLAILDFSNVRKRMSLLGATAIEDKLQDEVPETISTLNKAKIKIWVLTGDKQETAVNIAYSCNIFKDEMDEVFIVEGKNSETIQKELRSARNKMKPESLLESDPINILLTKEPKTPFKIPEEKPNSNYGLVINGYSLAYALEGDLELELLRTACMCKGVVCCRMTPLQKAQVVELVKKYKTVVTLAIGDGANDVSMIKAAHIGVAITSQEGLQAMLSSDFAFSQFHYLRRLLLVHGRWSYNRMCKFLNYFFYKNFTFTLVHFWYAFYNGFSAQTVFDIWFIACYNLIYTSLPVLCMSLLDQDVNETWSLHFPELYEPGQHNLYFNKKEFMKCLMHGIYSSFVLFFIPMGTIYNTERKDGKDISDYQSFSLIVQTSLICVVTIQIAVKITYWTMIIHFFVWGSLSVYFCILFFLYSDGLCLMFPSIFHFLGVARNTLYQPQMWLCVILCVTFCIIPVIGYKFLRPLLWPLSVDKVYGKIRHFMKHPLPPPIRVRMKRSSLRRSAYAFSHKSGFGALITSGKTEKFNRNFSAAPHFLPIPPWRPGGERVPRFIGASRPPPRKGASKITQARVPTTPPPRAHPAARDSGRPRRRGSVERGKGGRDRGRRGRNQRAVRRGGSRTAESGPSASRPQGGPGVTNRSGKEGGAGARRRPRDPGRTRNAAANAANAAARAEGRGCGESEALRQPTDPVLAHLPALGPAPIGATLPARSRQTLGRAGLSPTGRSDPEHRPALRGPLPIRPLWSPPTVLSRPPPPYDRSAPRSHPGSQIRDRPAAARAGVPEAATAAGPRHRR</sequence>
<evidence type="ECO:0000256" key="14">
    <source>
        <dbReference type="ARBA" id="ARBA00034036"/>
    </source>
</evidence>
<dbReference type="Gene3D" id="3.40.50.1000">
    <property type="entry name" value="HAD superfamily/HAD-like"/>
    <property type="match status" value="2"/>
</dbReference>
<keyword evidence="9 17" id="KW-0460">Magnesium</keyword>
<dbReference type="OrthoDB" id="377733at2759"/>
<dbReference type="STRING" id="10020.ENSDORP00000022318"/>
<feature type="binding site" evidence="17">
    <location>
        <position position="495"/>
    </location>
    <ligand>
        <name>Mg(2+)</name>
        <dbReference type="ChEBI" id="CHEBI:18420"/>
    </ligand>
</feature>
<evidence type="ECO:0000256" key="5">
    <source>
        <dbReference type="ARBA" id="ARBA00022692"/>
    </source>
</evidence>
<dbReference type="PRINTS" id="PR00119">
    <property type="entry name" value="CATATPASE"/>
</dbReference>
<keyword evidence="8 16" id="KW-0067">ATP-binding</keyword>
<dbReference type="InParanoid" id="A0A1S3G154"/>
<evidence type="ECO:0000256" key="4">
    <source>
        <dbReference type="ARBA" id="ARBA00022448"/>
    </source>
</evidence>
<feature type="domain" description="P-type ATPase N-terminal" evidence="20">
    <location>
        <begin position="119"/>
        <end position="184"/>
    </location>
</feature>
<dbReference type="GO" id="GO:0140326">
    <property type="term" value="F:ATPase-coupled intramembrane lipid transporter activity"/>
    <property type="evidence" value="ECO:0007669"/>
    <property type="project" value="UniProtKB-EC"/>
</dbReference>
<feature type="compositionally biased region" description="Basic and acidic residues" evidence="19">
    <location>
        <begin position="1213"/>
        <end position="1234"/>
    </location>
</feature>
<dbReference type="NCBIfam" id="TIGR01494">
    <property type="entry name" value="ATPase_P-type"/>
    <property type="match status" value="2"/>
</dbReference>
<dbReference type="InterPro" id="IPR018303">
    <property type="entry name" value="ATPase_P-typ_P_site"/>
</dbReference>
<keyword evidence="4" id="KW-0813">Transport</keyword>
<feature type="transmembrane region" description="Helical" evidence="18">
    <location>
        <begin position="1025"/>
        <end position="1046"/>
    </location>
</feature>
<evidence type="ECO:0000256" key="6">
    <source>
        <dbReference type="ARBA" id="ARBA00022723"/>
    </source>
</evidence>
<feature type="transmembrane region" description="Helical" evidence="18">
    <location>
        <begin position="423"/>
        <end position="447"/>
    </location>
</feature>
<feature type="binding site" evidence="16">
    <location>
        <position position="681"/>
    </location>
    <ligand>
        <name>ATP</name>
        <dbReference type="ChEBI" id="CHEBI:30616"/>
    </ligand>
</feature>
<feature type="binding site" evidence="16">
    <location>
        <position position="497"/>
    </location>
    <ligand>
        <name>ATP</name>
        <dbReference type="ChEBI" id="CHEBI:30616"/>
    </ligand>
</feature>
<dbReference type="InterPro" id="IPR036412">
    <property type="entry name" value="HAD-like_sf"/>
</dbReference>
<feature type="compositionally biased region" description="Basic residues" evidence="19">
    <location>
        <begin position="1235"/>
        <end position="1249"/>
    </location>
</feature>
<evidence type="ECO:0000259" key="20">
    <source>
        <dbReference type="Pfam" id="PF16209"/>
    </source>
</evidence>
<accession>A0A1S3G154</accession>
<evidence type="ECO:0000256" key="7">
    <source>
        <dbReference type="ARBA" id="ARBA00022741"/>
    </source>
</evidence>
<dbReference type="GO" id="GO:0000287">
    <property type="term" value="F:magnesium ion binding"/>
    <property type="evidence" value="ECO:0007669"/>
    <property type="project" value="UniProtKB-UniRule"/>
</dbReference>
<feature type="transmembrane region" description="Helical" evidence="18">
    <location>
        <begin position="997"/>
        <end position="1018"/>
    </location>
</feature>
<feature type="transmembrane region" description="Helical" evidence="18">
    <location>
        <begin position="178"/>
        <end position="196"/>
    </location>
</feature>
<dbReference type="InterPro" id="IPR023214">
    <property type="entry name" value="HAD_sf"/>
</dbReference>
<dbReference type="KEGG" id="dord:105993341"/>
<evidence type="ECO:0000256" key="17">
    <source>
        <dbReference type="PIRSR" id="PIRSR606539-3"/>
    </source>
</evidence>
<evidence type="ECO:0000256" key="8">
    <source>
        <dbReference type="ARBA" id="ARBA00022840"/>
    </source>
</evidence>
<evidence type="ECO:0000256" key="2">
    <source>
        <dbReference type="ARBA" id="ARBA00004127"/>
    </source>
</evidence>
<dbReference type="GO" id="GO:0016887">
    <property type="term" value="F:ATP hydrolysis activity"/>
    <property type="evidence" value="ECO:0007669"/>
    <property type="project" value="InterPro"/>
</dbReference>
<dbReference type="InterPro" id="IPR008250">
    <property type="entry name" value="ATPase_P-typ_transduc_dom_A_sf"/>
</dbReference>
<dbReference type="Pfam" id="PF16212">
    <property type="entry name" value="PhoLip_ATPase_C"/>
    <property type="match status" value="1"/>
</dbReference>
<keyword evidence="13 18" id="KW-0472">Membrane</keyword>
<feature type="binding site" evidence="16">
    <location>
        <position position="795"/>
    </location>
    <ligand>
        <name>ATP</name>
        <dbReference type="ChEBI" id="CHEBI:30616"/>
    </ligand>
</feature>
<feature type="transmembrane region" description="Helical" evidence="18">
    <location>
        <begin position="964"/>
        <end position="985"/>
    </location>
</feature>
<evidence type="ECO:0000256" key="15">
    <source>
        <dbReference type="PIRSR" id="PIRSR606539-1"/>
    </source>
</evidence>
<evidence type="ECO:0000256" key="9">
    <source>
        <dbReference type="ARBA" id="ARBA00022842"/>
    </source>
</evidence>
<feature type="binding site" evidence="16">
    <location>
        <position position="639"/>
    </location>
    <ligand>
        <name>ATP</name>
        <dbReference type="ChEBI" id="CHEBI:30616"/>
    </ligand>
</feature>
<dbReference type="FunFam" id="3.40.50.1000:FF:000001">
    <property type="entry name" value="Phospholipid-transporting ATPase IC"/>
    <property type="match status" value="1"/>
</dbReference>
<keyword evidence="10 18" id="KW-1278">Translocase</keyword>
<feature type="compositionally biased region" description="Basic and acidic residues" evidence="19">
    <location>
        <begin position="1304"/>
        <end position="1314"/>
    </location>
</feature>
<feature type="binding site" evidence="16">
    <location>
        <position position="680"/>
    </location>
    <ligand>
        <name>ATP</name>
        <dbReference type="ChEBI" id="CHEBI:30616"/>
    </ligand>
</feature>
<dbReference type="InterPro" id="IPR023298">
    <property type="entry name" value="ATPase_P-typ_TM_dom_sf"/>
</dbReference>
<dbReference type="GO" id="GO:0007030">
    <property type="term" value="P:Golgi organization"/>
    <property type="evidence" value="ECO:0007669"/>
    <property type="project" value="TreeGrafter"/>
</dbReference>
<dbReference type="EC" id="7.6.2.1" evidence="18"/>
<evidence type="ECO:0000256" key="10">
    <source>
        <dbReference type="ARBA" id="ARBA00022967"/>
    </source>
</evidence>
<proteinExistence type="inferred from homology"/>
<dbReference type="FunFam" id="3.40.50.1000:FF:000014">
    <property type="entry name" value="Phospholipid-transporting ATPase"/>
    <property type="match status" value="1"/>
</dbReference>
<feature type="active site" description="4-aspartylphosphate intermediate" evidence="15">
    <location>
        <position position="495"/>
    </location>
</feature>
<dbReference type="PANTHER" id="PTHR24092:SF52">
    <property type="entry name" value="PHOSPHOLIPID-TRANSPORTING ATPASE FETA"/>
    <property type="match status" value="1"/>
</dbReference>
<dbReference type="PANTHER" id="PTHR24092">
    <property type="entry name" value="PROBABLE PHOSPHOLIPID-TRANSPORTING ATPASE"/>
    <property type="match status" value="1"/>
</dbReference>
<evidence type="ECO:0000256" key="1">
    <source>
        <dbReference type="ARBA" id="ARBA00001946"/>
    </source>
</evidence>
<feature type="binding site" evidence="16">
    <location>
        <position position="824"/>
    </location>
    <ligand>
        <name>ATP</name>
        <dbReference type="ChEBI" id="CHEBI:30616"/>
    </ligand>
</feature>
<protein>
    <recommendedName>
        <fullName evidence="18">Phospholipid-transporting ATPase</fullName>
        <ecNumber evidence="18">7.6.2.1</ecNumber>
    </recommendedName>
</protein>